<dbReference type="OrthoDB" id="2145276at2759"/>
<keyword evidence="1" id="KW-0812">Transmembrane</keyword>
<keyword evidence="1" id="KW-1133">Transmembrane helix</keyword>
<keyword evidence="1" id="KW-0472">Membrane</keyword>
<name>A0A1Y1WUX9_9FUNG</name>
<sequence>MNIKDRNWNQFLIFIIFIIFCIIQKSTQTSLDNCSCDVKFFDTSPVYCLDSGSLSSVTGAYSSLADCTSAATPSYSPVSSIDGVGDGEWVFFDENGHILSATSTSNPVSQAYKYSTTTLTAISPSPTSDTYYLNKYGGGSRVILLASGEADFTIVPNAAANQAYPSEGAVIYCTGLNTCELITDLQGLIYVNANDFQSVIIYDSSNVFAIENDIVTYPYFVYEMGDDDGLIDCSSSKCITRKVIPNDFNDVSGIYASEGYYLGGGYNSSNSIELKLIHCTSDYGCEEEKMTTIPDLAYFVNAGGNKNTLPLIKCDKNGATTLKGVVGISGTFYINGDTTDNSKPLIYCESDTSCKAVEADESLYYLSNTHNIIWYDNSNGEGWKDDNVISANMGYFINGRKNDNTNKPLIYCSAVDSCDETTANTGGYYIFSNTNYLISCSTTSSCILSSEEADEGYYINSQNIDKATFPLISCSETSCISYKPRDNGYFLDQSSYFNNKYYGLIYCVSITSCNVTDIIPGFYINMGSEDSEVIECKNTCLSKPANSCVSTAEKVTIPSGTYCFEDNVFSFVFKSFELNTTRTELDESEASNYLASVSSDDPIQADYIYSMVGADIFPGITSSIETLFKVSKNSITQVIEDGIVPINKKNNSRLLNFSGNVSINTSIILYKCESSTSKCTPVKTCSSQIYIYDSGSGKGLYCSGSTLTSIMEAGFYLDGSRIINNKTPYVLKCDSSGNCTSLSPKNVYLINSGYDSSTKKLIRCDSGTCMTTEATIGYYLGYDQKSIIQCTSPTKCVQQNVNVFRYFLNNGAINSSKLLIQCNSGKCSLINPNSGYYLTHSTSILINCISRTQCTEVSVTDGYYTSGYKGTTTTKYIIHCSNINENVKCSLESTSVGAYVTNDSNILVNCDENDCTTIIAKNGIFRSATSFTSSSRTKRYESNEKELINSEDNMSYIDNHLQKRDKVYNLISCDDENCRELSPSELATIPICSFNSNKCYITYEYSITSQATTNLSAGGYCTNRDRSKLYFATDSIVVESNIISGTTSTFVHTTTNTNCIEVSKAYKSYYYTVGSTIYRLDDNRITQVVDKGYYFINVIDNTLATGHTIDEYNNSYVKIYKCNGIACTIIDNLKTISYFADVNKKIIKYDPELQKYSFAYNKDIICIYENNQCTPKYDLEKREFCITYLGELALTSKDIKSRESGDCFKSESTDHNIYGFSQYLYKMDQFSAIMVDNTAYYLVTKSTNSTAEVKDYYKKPKSIVIYGCIKKNCNIYNAKEKVYYYDNTSKSMYRLVDGVWEAPSKGGYAYISISPNENFIYKFSIKQNEVIIEQKVSNGFFHTVDGEMFECSNDDCKTITDSGYVFTNNGEIYYCEYDSEELEETVCKLQSCVIGEYYYIDNYYYRCDSGSVLNLISSKNCVQSTKYIINFPTILSDDYPSKVRTAVDKIARNNNSTATVKKGHNYLPVVPAVYTNCTYNFEDKEATFDLLCVKNYVILNHENEPEICSIYL</sequence>
<organism evidence="2 3">
    <name type="scientific">Anaeromyces robustus</name>
    <dbReference type="NCBI Taxonomy" id="1754192"/>
    <lineage>
        <taxon>Eukaryota</taxon>
        <taxon>Fungi</taxon>
        <taxon>Fungi incertae sedis</taxon>
        <taxon>Chytridiomycota</taxon>
        <taxon>Chytridiomycota incertae sedis</taxon>
        <taxon>Neocallimastigomycetes</taxon>
        <taxon>Neocallimastigales</taxon>
        <taxon>Neocallimastigaceae</taxon>
        <taxon>Anaeromyces</taxon>
    </lineage>
</organism>
<reference evidence="2 3" key="1">
    <citation type="submission" date="2016-08" db="EMBL/GenBank/DDBJ databases">
        <title>A Parts List for Fungal Cellulosomes Revealed by Comparative Genomics.</title>
        <authorList>
            <consortium name="DOE Joint Genome Institute"/>
            <person name="Haitjema C.H."/>
            <person name="Gilmore S.P."/>
            <person name="Henske J.K."/>
            <person name="Solomon K.V."/>
            <person name="De Groot R."/>
            <person name="Kuo A."/>
            <person name="Mondo S.J."/>
            <person name="Salamov A.A."/>
            <person name="Labutti K."/>
            <person name="Zhao Z."/>
            <person name="Chiniquy J."/>
            <person name="Barry K."/>
            <person name="Brewer H.M."/>
            <person name="Purvine S.O."/>
            <person name="Wright A.T."/>
            <person name="Boxma B."/>
            <person name="Van Alen T."/>
            <person name="Hackstein J.H."/>
            <person name="Baker S.E."/>
            <person name="Grigoriev I.V."/>
            <person name="O'Malley M.A."/>
        </authorList>
    </citation>
    <scope>NUCLEOTIDE SEQUENCE [LARGE SCALE GENOMIC DNA]</scope>
    <source>
        <strain evidence="2 3">S4</strain>
    </source>
</reference>
<dbReference type="Proteomes" id="UP000193944">
    <property type="component" value="Unassembled WGS sequence"/>
</dbReference>
<keyword evidence="3" id="KW-1185">Reference proteome</keyword>
<gene>
    <name evidence="2" type="ORF">BCR32DRAFT_270789</name>
</gene>
<proteinExistence type="predicted"/>
<protein>
    <submittedName>
        <fullName evidence="2">Scaffoldin</fullName>
    </submittedName>
</protein>
<reference evidence="2 3" key="2">
    <citation type="submission" date="2016-08" db="EMBL/GenBank/DDBJ databases">
        <title>Pervasive Adenine N6-methylation of Active Genes in Fungi.</title>
        <authorList>
            <consortium name="DOE Joint Genome Institute"/>
            <person name="Mondo S.J."/>
            <person name="Dannebaum R.O."/>
            <person name="Kuo R.C."/>
            <person name="Labutti K."/>
            <person name="Haridas S."/>
            <person name="Kuo A."/>
            <person name="Salamov A."/>
            <person name="Ahrendt S.R."/>
            <person name="Lipzen A."/>
            <person name="Sullivan W."/>
            <person name="Andreopoulos W.B."/>
            <person name="Clum A."/>
            <person name="Lindquist E."/>
            <person name="Daum C."/>
            <person name="Ramamoorthy G.K."/>
            <person name="Gryganskyi A."/>
            <person name="Culley D."/>
            <person name="Magnuson J.K."/>
            <person name="James T.Y."/>
            <person name="O'Malley M.A."/>
            <person name="Stajich J.E."/>
            <person name="Spatafora J.W."/>
            <person name="Visel A."/>
            <person name="Grigoriev I.V."/>
        </authorList>
    </citation>
    <scope>NUCLEOTIDE SEQUENCE [LARGE SCALE GENOMIC DNA]</scope>
    <source>
        <strain evidence="2 3">S4</strain>
    </source>
</reference>
<comment type="caution">
    <text evidence="2">The sequence shown here is derived from an EMBL/GenBank/DDBJ whole genome shotgun (WGS) entry which is preliminary data.</text>
</comment>
<accession>A0A1Y1WUX9</accession>
<dbReference type="EMBL" id="MCFG01000259">
    <property type="protein sequence ID" value="ORX77215.1"/>
    <property type="molecule type" value="Genomic_DNA"/>
</dbReference>
<dbReference type="STRING" id="1754192.A0A1Y1WUX9"/>
<feature type="transmembrane region" description="Helical" evidence="1">
    <location>
        <begin position="7"/>
        <end position="26"/>
    </location>
</feature>
<evidence type="ECO:0000256" key="1">
    <source>
        <dbReference type="SAM" id="Phobius"/>
    </source>
</evidence>
<evidence type="ECO:0000313" key="2">
    <source>
        <dbReference type="EMBL" id="ORX77215.1"/>
    </source>
</evidence>
<evidence type="ECO:0000313" key="3">
    <source>
        <dbReference type="Proteomes" id="UP000193944"/>
    </source>
</evidence>